<dbReference type="Proteomes" id="UP000234845">
    <property type="component" value="Unassembled WGS sequence"/>
</dbReference>
<reference evidence="17" key="1">
    <citation type="submission" date="2017-11" db="EMBL/GenBank/DDBJ databases">
        <title>The draft genome sequence of Chromatocurvus sp. F02.</title>
        <authorList>
            <person name="Du Z.-J."/>
            <person name="Chang Y.-Q."/>
        </authorList>
    </citation>
    <scope>NUCLEOTIDE SEQUENCE [LARGE SCALE GENOMIC DNA]</scope>
    <source>
        <strain evidence="17">F02</strain>
    </source>
</reference>
<evidence type="ECO:0000256" key="7">
    <source>
        <dbReference type="ARBA" id="ARBA00023065"/>
    </source>
</evidence>
<dbReference type="PANTHER" id="PTHR32552:SF81">
    <property type="entry name" value="TONB-DEPENDENT OUTER MEMBRANE RECEPTOR"/>
    <property type="match status" value="1"/>
</dbReference>
<keyword evidence="17" id="KW-1185">Reference proteome</keyword>
<dbReference type="Pfam" id="PF00593">
    <property type="entry name" value="TonB_dep_Rec_b-barrel"/>
    <property type="match status" value="1"/>
</dbReference>
<feature type="chain" id="PRO_5014911436" evidence="13">
    <location>
        <begin position="26"/>
        <end position="778"/>
    </location>
</feature>
<comment type="caution">
    <text evidence="16">The sequence shown here is derived from an EMBL/GenBank/DDBJ whole genome shotgun (WGS) entry which is preliminary data.</text>
</comment>
<dbReference type="Gene3D" id="2.40.170.20">
    <property type="entry name" value="TonB-dependent receptor, beta-barrel domain"/>
    <property type="match status" value="2"/>
</dbReference>
<feature type="signal peptide" evidence="13">
    <location>
        <begin position="1"/>
        <end position="25"/>
    </location>
</feature>
<dbReference type="GO" id="GO:0006826">
    <property type="term" value="P:iron ion transport"/>
    <property type="evidence" value="ECO:0007669"/>
    <property type="project" value="UniProtKB-KW"/>
</dbReference>
<dbReference type="Pfam" id="PF07715">
    <property type="entry name" value="Plug"/>
    <property type="match status" value="1"/>
</dbReference>
<keyword evidence="9 11" id="KW-0472">Membrane</keyword>
<dbReference type="InterPro" id="IPR039426">
    <property type="entry name" value="TonB-dep_rcpt-like"/>
</dbReference>
<dbReference type="SUPFAM" id="SSF56935">
    <property type="entry name" value="Porins"/>
    <property type="match status" value="1"/>
</dbReference>
<evidence type="ECO:0000259" key="15">
    <source>
        <dbReference type="Pfam" id="PF07715"/>
    </source>
</evidence>
<dbReference type="InterPro" id="IPR036942">
    <property type="entry name" value="Beta-barrel_TonB_sf"/>
</dbReference>
<keyword evidence="6" id="KW-0408">Iron</keyword>
<dbReference type="CDD" id="cd01347">
    <property type="entry name" value="ligand_gated_channel"/>
    <property type="match status" value="1"/>
</dbReference>
<evidence type="ECO:0000256" key="2">
    <source>
        <dbReference type="ARBA" id="ARBA00022448"/>
    </source>
</evidence>
<evidence type="ECO:0000256" key="11">
    <source>
        <dbReference type="PROSITE-ProRule" id="PRU01360"/>
    </source>
</evidence>
<feature type="domain" description="TonB-dependent receptor-like beta-barrel" evidence="14">
    <location>
        <begin position="314"/>
        <end position="742"/>
    </location>
</feature>
<dbReference type="EMBL" id="PKLZ01000001">
    <property type="protein sequence ID" value="PLW84106.1"/>
    <property type="molecule type" value="Genomic_DNA"/>
</dbReference>
<comment type="similarity">
    <text evidence="11 12">Belongs to the TonB-dependent receptor family.</text>
</comment>
<keyword evidence="13" id="KW-0732">Signal</keyword>
<evidence type="ECO:0000256" key="6">
    <source>
        <dbReference type="ARBA" id="ARBA00023004"/>
    </source>
</evidence>
<protein>
    <submittedName>
        <fullName evidence="16">TonB-dependent receptor</fullName>
    </submittedName>
</protein>
<gene>
    <name evidence="16" type="ORF">CWI75_01780</name>
</gene>
<evidence type="ECO:0000256" key="4">
    <source>
        <dbReference type="ARBA" id="ARBA00022496"/>
    </source>
</evidence>
<comment type="subcellular location">
    <subcellularLocation>
        <location evidence="1 11">Cell outer membrane</location>
        <topology evidence="1 11">Multi-pass membrane protein</topology>
    </subcellularLocation>
</comment>
<dbReference type="PROSITE" id="PS52016">
    <property type="entry name" value="TONB_DEPENDENT_REC_3"/>
    <property type="match status" value="1"/>
</dbReference>
<name>A0A2N5Y6U0_9GAMM</name>
<dbReference type="OrthoDB" id="7051185at2"/>
<evidence type="ECO:0000313" key="17">
    <source>
        <dbReference type="Proteomes" id="UP000234845"/>
    </source>
</evidence>
<sequence>MVHCKSVAFAALPLLIFPSALPAYGQQDRTSALLEEVVVTARKREEGLQDAPIAISAFSGDTLEYRGVTNIGEIASYTPNLTFQNNPSFSGSSNSAAVYIRGVGQKEFLPTTEPGVGIYVDGVYIARSVGAILDLVDVEQVEVLRGPQGTLFGRNTIGGAISLTTRKPGPEFRGSASVTVGDDNRADLSASIDIPLSDTLYSMLSVASFSRDGYVTREDGVDLGDDDTLTGRFALRWLPSANLTVDLAVDATRDRENGPAFTLVGINHGSPIDPDTPPMAVIHNVGANLAAGGPPVPCATPDMPLNLAVPGCYDNRYIQGDDYNAGTAPAFSELDLWGASANISWGLSESLELRSITAFRDLDSQFSRDGDHSPLVISQFFDDLQQEQFSQEFQLLGETQALNWILGGYYFKEEGDNINLLDFSISSFRSGGAFDNEARAAYGQLTYDFAVKWSATLGLRYTEEEKSFLPDQQIISNPFAGSGHPLLDAPFMQAGTRVLPFVEKEIEITETTPMVSLAYQASDDLMIYGSYSKGFKSGGFTQRVFPPIVAGFTAPAGTPDSDLIPTFFPEFVEVYELGIKYASADNRFTVNGALFHTDYKDLQVQVFTSVAPVTENAGSASIDGFELEAKLIPGRGWLFDVGVGYIDASYDELDEATALFSRDNAFERVPEWTMNMGASREFGLDSGAAIIARGNVSYQSRTYNDTFNSPVIAQDGYSVLDASISWVSPVDKHRVTFGVKNLTDEDYFVTGVAGDAFQSQEVVVARPAQWYLTYKIEF</sequence>
<keyword evidence="5 11" id="KW-0812">Transmembrane</keyword>
<evidence type="ECO:0000256" key="1">
    <source>
        <dbReference type="ARBA" id="ARBA00004571"/>
    </source>
</evidence>
<dbReference type="PANTHER" id="PTHR32552">
    <property type="entry name" value="FERRICHROME IRON RECEPTOR-RELATED"/>
    <property type="match status" value="1"/>
</dbReference>
<dbReference type="AlphaFoldDB" id="A0A2N5Y6U0"/>
<evidence type="ECO:0000256" key="13">
    <source>
        <dbReference type="SAM" id="SignalP"/>
    </source>
</evidence>
<evidence type="ECO:0000256" key="9">
    <source>
        <dbReference type="ARBA" id="ARBA00023136"/>
    </source>
</evidence>
<evidence type="ECO:0000256" key="3">
    <source>
        <dbReference type="ARBA" id="ARBA00022452"/>
    </source>
</evidence>
<evidence type="ECO:0000259" key="14">
    <source>
        <dbReference type="Pfam" id="PF00593"/>
    </source>
</evidence>
<proteinExistence type="inferred from homology"/>
<evidence type="ECO:0000256" key="12">
    <source>
        <dbReference type="RuleBase" id="RU003357"/>
    </source>
</evidence>
<keyword evidence="10 11" id="KW-0998">Cell outer membrane</keyword>
<dbReference type="InterPro" id="IPR000531">
    <property type="entry name" value="Beta-barrel_TonB"/>
</dbReference>
<evidence type="ECO:0000256" key="5">
    <source>
        <dbReference type="ARBA" id="ARBA00022692"/>
    </source>
</evidence>
<dbReference type="InterPro" id="IPR012910">
    <property type="entry name" value="Plug_dom"/>
</dbReference>
<keyword evidence="7" id="KW-0406">Ion transport</keyword>
<keyword evidence="4" id="KW-0410">Iron transport</keyword>
<keyword evidence="2 11" id="KW-0813">Transport</keyword>
<keyword evidence="3 11" id="KW-1134">Transmembrane beta strand</keyword>
<dbReference type="GO" id="GO:0009279">
    <property type="term" value="C:cell outer membrane"/>
    <property type="evidence" value="ECO:0007669"/>
    <property type="project" value="UniProtKB-SubCell"/>
</dbReference>
<evidence type="ECO:0000256" key="8">
    <source>
        <dbReference type="ARBA" id="ARBA00023077"/>
    </source>
</evidence>
<evidence type="ECO:0000256" key="10">
    <source>
        <dbReference type="ARBA" id="ARBA00023237"/>
    </source>
</evidence>
<organism evidence="16 17">
    <name type="scientific">Kineobactrum sediminis</name>
    <dbReference type="NCBI Taxonomy" id="1905677"/>
    <lineage>
        <taxon>Bacteria</taxon>
        <taxon>Pseudomonadati</taxon>
        <taxon>Pseudomonadota</taxon>
        <taxon>Gammaproteobacteria</taxon>
        <taxon>Cellvibrionales</taxon>
        <taxon>Halieaceae</taxon>
        <taxon>Kineobactrum</taxon>
    </lineage>
</organism>
<accession>A0A2N5Y6U0</accession>
<keyword evidence="16" id="KW-0675">Receptor</keyword>
<feature type="domain" description="TonB-dependent receptor plug" evidence="15">
    <location>
        <begin position="48"/>
        <end position="160"/>
    </location>
</feature>
<dbReference type="RefSeq" id="WP_101519742.1">
    <property type="nucleotide sequence ID" value="NZ_PKLZ01000001.1"/>
</dbReference>
<evidence type="ECO:0000313" key="16">
    <source>
        <dbReference type="EMBL" id="PLW84106.1"/>
    </source>
</evidence>
<keyword evidence="8 12" id="KW-0798">TonB box</keyword>